<comment type="caution">
    <text evidence="3">The sequence shown here is derived from an EMBL/GenBank/DDBJ whole genome shotgun (WGS) entry which is preliminary data.</text>
</comment>
<dbReference type="Proteomes" id="UP000596938">
    <property type="component" value="Unassembled WGS sequence"/>
</dbReference>
<dbReference type="InterPro" id="IPR029063">
    <property type="entry name" value="SAM-dependent_MTases_sf"/>
</dbReference>
<reference evidence="4" key="1">
    <citation type="journal article" date="2019" name="Int. J. Syst. Evol. Microbiol.">
        <title>The Global Catalogue of Microorganisms (GCM) 10K type strain sequencing project: providing services to taxonomists for standard genome sequencing and annotation.</title>
        <authorList>
            <consortium name="The Broad Institute Genomics Platform"/>
            <consortium name="The Broad Institute Genome Sequencing Center for Infectious Disease"/>
            <person name="Wu L."/>
            <person name="Ma J."/>
        </authorList>
    </citation>
    <scope>NUCLEOTIDE SEQUENCE [LARGE SCALE GENOMIC DNA]</scope>
    <source>
        <strain evidence="4">CGMCC 1.1927</strain>
    </source>
</reference>
<dbReference type="Pfam" id="PF08242">
    <property type="entry name" value="Methyltransf_12"/>
    <property type="match status" value="1"/>
</dbReference>
<keyword evidence="4" id="KW-1185">Reference proteome</keyword>
<keyword evidence="3" id="KW-0489">Methyltransferase</keyword>
<evidence type="ECO:0000259" key="2">
    <source>
        <dbReference type="Pfam" id="PF08242"/>
    </source>
</evidence>
<dbReference type="PANTHER" id="PTHR43464">
    <property type="entry name" value="METHYLTRANSFERASE"/>
    <property type="match status" value="1"/>
</dbReference>
<proteinExistence type="predicted"/>
<protein>
    <submittedName>
        <fullName evidence="3">Methyltransferase</fullName>
    </submittedName>
</protein>
<sequence length="298" mass="32173">MSDSRTEIDWDSARASNLANWEDRVPLHEEAYGLSALDDPNHLTSVARTDLSALVPYLPNGTVSGLDVCHLQCHIGTDTLSLARAGAHVTGVDFSPAALASAASLAARLGLDATWVETDVLEARAAVVGSFDLVYTSIGTINWLPDLDRWAVQVAGLLRPGGTFYIRDGHPALYAIDEHADGLQLRYPYFGTGQAQVWDDATTYAGDGTVAHSRTYEWAHPLSAIVNSLIGAGLQILRLDEGRTLPWKFAPRMVEVPDGFAWPDAERDRVPCTYTVIARKPGEQAEPAGPPEGTRTTP</sequence>
<gene>
    <name evidence="3" type="ORF">GCM10011577_24170</name>
</gene>
<keyword evidence="3" id="KW-0808">Transferase</keyword>
<dbReference type="InterPro" id="IPR013217">
    <property type="entry name" value="Methyltransf_12"/>
</dbReference>
<dbReference type="EMBL" id="BMKU01000006">
    <property type="protein sequence ID" value="GGG99807.1"/>
    <property type="molecule type" value="Genomic_DNA"/>
</dbReference>
<dbReference type="CDD" id="cd02440">
    <property type="entry name" value="AdoMet_MTases"/>
    <property type="match status" value="1"/>
</dbReference>
<organism evidence="3 4">
    <name type="scientific">Pseudarthrobacter polychromogenes</name>
    <dbReference type="NCBI Taxonomy" id="1676"/>
    <lineage>
        <taxon>Bacteria</taxon>
        <taxon>Bacillati</taxon>
        <taxon>Actinomycetota</taxon>
        <taxon>Actinomycetes</taxon>
        <taxon>Micrococcales</taxon>
        <taxon>Micrococcaceae</taxon>
        <taxon>Pseudarthrobacter</taxon>
    </lineage>
</organism>
<dbReference type="Gene3D" id="3.40.50.150">
    <property type="entry name" value="Vaccinia Virus protein VP39"/>
    <property type="match status" value="1"/>
</dbReference>
<evidence type="ECO:0000313" key="3">
    <source>
        <dbReference type="EMBL" id="GGG99807.1"/>
    </source>
</evidence>
<evidence type="ECO:0000256" key="1">
    <source>
        <dbReference type="SAM" id="MobiDB-lite"/>
    </source>
</evidence>
<dbReference type="GO" id="GO:0032259">
    <property type="term" value="P:methylation"/>
    <property type="evidence" value="ECO:0007669"/>
    <property type="project" value="UniProtKB-KW"/>
</dbReference>
<dbReference type="PANTHER" id="PTHR43464:SF82">
    <property type="entry name" value="METHYLTRANSFERASE DOMAIN-CONTAINING PROTEIN"/>
    <property type="match status" value="1"/>
</dbReference>
<name>A0ABQ1XPN8_9MICC</name>
<dbReference type="RefSeq" id="WP_188811309.1">
    <property type="nucleotide sequence ID" value="NZ_BAAAWV010000001.1"/>
</dbReference>
<dbReference type="GO" id="GO:0008168">
    <property type="term" value="F:methyltransferase activity"/>
    <property type="evidence" value="ECO:0007669"/>
    <property type="project" value="UniProtKB-KW"/>
</dbReference>
<accession>A0ABQ1XPN8</accession>
<feature type="region of interest" description="Disordered" evidence="1">
    <location>
        <begin position="278"/>
        <end position="298"/>
    </location>
</feature>
<feature type="domain" description="Methyltransferase type 12" evidence="2">
    <location>
        <begin position="71"/>
        <end position="164"/>
    </location>
</feature>
<evidence type="ECO:0000313" key="4">
    <source>
        <dbReference type="Proteomes" id="UP000596938"/>
    </source>
</evidence>
<feature type="compositionally biased region" description="Low complexity" evidence="1">
    <location>
        <begin position="284"/>
        <end position="298"/>
    </location>
</feature>
<dbReference type="SUPFAM" id="SSF53335">
    <property type="entry name" value="S-adenosyl-L-methionine-dependent methyltransferases"/>
    <property type="match status" value="1"/>
</dbReference>